<feature type="compositionally biased region" description="Low complexity" evidence="4">
    <location>
        <begin position="320"/>
        <end position="334"/>
    </location>
</feature>
<feature type="region of interest" description="Disordered" evidence="4">
    <location>
        <begin position="662"/>
        <end position="710"/>
    </location>
</feature>
<dbReference type="SUPFAM" id="SSF53098">
    <property type="entry name" value="Ribonuclease H-like"/>
    <property type="match status" value="1"/>
</dbReference>
<dbReference type="GO" id="GO:0000175">
    <property type="term" value="F:3'-5'-RNA exonuclease activity"/>
    <property type="evidence" value="ECO:0007669"/>
    <property type="project" value="InterPro"/>
</dbReference>
<reference evidence="6 7" key="1">
    <citation type="submission" date="2021-02" db="EMBL/GenBank/DDBJ databases">
        <title>Porcisia hertigi Genome sequencing and assembly.</title>
        <authorList>
            <person name="Almutairi H."/>
            <person name="Gatherer D."/>
        </authorList>
    </citation>
    <scope>NUCLEOTIDE SEQUENCE [LARGE SCALE GENOMIC DNA]</scope>
    <source>
        <strain evidence="6 7">C119</strain>
    </source>
</reference>
<feature type="region of interest" description="Disordered" evidence="4">
    <location>
        <begin position="241"/>
        <end position="264"/>
    </location>
</feature>
<feature type="compositionally biased region" description="Low complexity" evidence="4">
    <location>
        <begin position="610"/>
        <end position="620"/>
    </location>
</feature>
<dbReference type="Gene3D" id="3.30.420.10">
    <property type="entry name" value="Ribonuclease H-like superfamily/Ribonuclease H"/>
    <property type="match status" value="1"/>
</dbReference>
<dbReference type="PANTHER" id="PTHR23044">
    <property type="entry name" value="3'-5' EXONUCLEASE ERI1-RELATED"/>
    <property type="match status" value="1"/>
</dbReference>
<gene>
    <name evidence="6" type="ORF">JKF63_00622</name>
</gene>
<feature type="compositionally biased region" description="Polar residues" evidence="4">
    <location>
        <begin position="693"/>
        <end position="710"/>
    </location>
</feature>
<feature type="compositionally biased region" description="Polar residues" evidence="4">
    <location>
        <begin position="626"/>
        <end position="650"/>
    </location>
</feature>
<evidence type="ECO:0000259" key="5">
    <source>
        <dbReference type="SMART" id="SM00479"/>
    </source>
</evidence>
<name>A0A836HQB1_9TRYP</name>
<organism evidence="6 7">
    <name type="scientific">Porcisia hertigi</name>
    <dbReference type="NCBI Taxonomy" id="2761500"/>
    <lineage>
        <taxon>Eukaryota</taxon>
        <taxon>Discoba</taxon>
        <taxon>Euglenozoa</taxon>
        <taxon>Kinetoplastea</taxon>
        <taxon>Metakinetoplastina</taxon>
        <taxon>Trypanosomatida</taxon>
        <taxon>Trypanosomatidae</taxon>
        <taxon>Leishmaniinae</taxon>
        <taxon>Porcisia</taxon>
    </lineage>
</organism>
<dbReference type="Pfam" id="PF00929">
    <property type="entry name" value="RNase_T"/>
    <property type="match status" value="1"/>
</dbReference>
<dbReference type="InterPro" id="IPR036397">
    <property type="entry name" value="RNaseH_sf"/>
</dbReference>
<dbReference type="SMART" id="SM00479">
    <property type="entry name" value="EXOIII"/>
    <property type="match status" value="1"/>
</dbReference>
<dbReference type="Proteomes" id="UP000674318">
    <property type="component" value="Unassembled WGS sequence"/>
</dbReference>
<feature type="compositionally biased region" description="Low complexity" evidence="4">
    <location>
        <begin position="499"/>
        <end position="514"/>
    </location>
</feature>
<keyword evidence="3" id="KW-0269">Exonuclease</keyword>
<dbReference type="RefSeq" id="XP_067752830.1">
    <property type="nucleotide sequence ID" value="XM_067896673.1"/>
</dbReference>
<dbReference type="EMBL" id="JAFJZO010000036">
    <property type="protein sequence ID" value="KAG5490502.1"/>
    <property type="molecule type" value="Genomic_DNA"/>
</dbReference>
<evidence type="ECO:0000256" key="2">
    <source>
        <dbReference type="ARBA" id="ARBA00022801"/>
    </source>
</evidence>
<dbReference type="AlphaFoldDB" id="A0A836HQB1"/>
<dbReference type="CDD" id="cd06133">
    <property type="entry name" value="ERI-1_3'hExo_like"/>
    <property type="match status" value="1"/>
</dbReference>
<dbReference type="InterPro" id="IPR047201">
    <property type="entry name" value="ERI-1_3'hExo-like"/>
</dbReference>
<dbReference type="GO" id="GO:0003676">
    <property type="term" value="F:nucleic acid binding"/>
    <property type="evidence" value="ECO:0007669"/>
    <property type="project" value="InterPro"/>
</dbReference>
<dbReference type="InterPro" id="IPR012337">
    <property type="entry name" value="RNaseH-like_sf"/>
</dbReference>
<dbReference type="GeneID" id="94286750"/>
<feature type="compositionally biased region" description="Basic and acidic residues" evidence="4">
    <location>
        <begin position="38"/>
        <end position="47"/>
    </location>
</feature>
<evidence type="ECO:0000256" key="4">
    <source>
        <dbReference type="SAM" id="MobiDB-lite"/>
    </source>
</evidence>
<keyword evidence="7" id="KW-1185">Reference proteome</keyword>
<dbReference type="InterPro" id="IPR051274">
    <property type="entry name" value="3-5_Exoribonuclease"/>
</dbReference>
<feature type="compositionally biased region" description="Polar residues" evidence="4">
    <location>
        <begin position="48"/>
        <end position="57"/>
    </location>
</feature>
<feature type="region of interest" description="Disordered" evidence="4">
    <location>
        <begin position="38"/>
        <end position="70"/>
    </location>
</feature>
<proteinExistence type="predicted"/>
<evidence type="ECO:0000313" key="6">
    <source>
        <dbReference type="EMBL" id="KAG5490502.1"/>
    </source>
</evidence>
<evidence type="ECO:0000256" key="3">
    <source>
        <dbReference type="ARBA" id="ARBA00022839"/>
    </source>
</evidence>
<sequence length="1048" mass="108399">MSDGHSVVPPCSASPPSLTAHYEGESLMATTERGADVRQPEMSDHHTNSVYSSSSGGVANAPSMRHLIPPHATSISHSTKLAEEQASSSSSQVSGLETASSALSIAASGPTTLSSSGGAIFQNRNGTSVTTSASGSISSFLGTSKAAKRHYKVGSAPYAHRRTGATGSSADCRSLSERCKAASTLAAELMSALMEHPPEATEIAQYRASMKTVTSSMLSTPSSAAQLQQHPVCAGTVRPEGSMHPDASTISPPTERGGPGTPSHSFLGAVLKGGAKRTSLTSLGAQLAASQARPGTAASLLRLMADTASPDDGVDAGQRSTSPAAATASKATETVSAQPSARKLLELVPGDTTAIPQLLSVLREIALSCASPGTLGKAAGGSVSVLAGSTDVAHGAGGGVVGATPGSCSEAAPAAAPTAPSSHDLSAVDEEHWHRVRAHFEVVRGLVLNEHELVHALDETLGAEWRGESASLKERTYGDALVAPSASSAMSANGLCNPPTAAPSSAPGPLTASSVVPATPTPLDSEAPPLPSSTSRVLGGAGPSNASATDSSSAITLLPTATSSRNGTNHAAPVGVTSPASPGTAEGHSAHLLPSRAMLSVEQRQPERGVSSSSEAPSPVAHHRSASVNRAATASMKQLSENSSSYSPSQHVAMMLDRSTTPPSVLRTQVDGDGGLSNLPSTPLSEAAAPYQPSASVMGTSPQGGNTCASISAPFRLETREEMLRRRSAAPNAFYASISHSGATHFRCGSLSASTTPGAFAPSSLPPGVPPFALNGGTSGARSMPVSPVMSYTSPLSSLPCPYEYLLVLDFEATCEEHPPPNYLYEIIEFPVVVVDVRLQRVVAEFHRFVRPRYKRELSPFCKELTGIRQEDVDSAAPLEEVILQFERWFSHTLPPNARCMFVTDGPMDLREFMYIHSVSRQGIRFPPLFYQFIDVKQIFSCFFQCSPGKIKAMLEVLHLPFEGRLHSGLHDSRNIASIVIGLLNYGCSFCEVSLNRLPMNGLLLTGGNAKNGSGSLLLSPSIAPATSGRTRSSGAPLASFSAHHSAK</sequence>
<feature type="domain" description="Exonuclease" evidence="5">
    <location>
        <begin position="805"/>
        <end position="989"/>
    </location>
</feature>
<evidence type="ECO:0000313" key="7">
    <source>
        <dbReference type="Proteomes" id="UP000674318"/>
    </source>
</evidence>
<feature type="region of interest" description="Disordered" evidence="4">
    <location>
        <begin position="1028"/>
        <end position="1048"/>
    </location>
</feature>
<feature type="region of interest" description="Disordered" evidence="4">
    <location>
        <begin position="499"/>
        <end position="588"/>
    </location>
</feature>
<protein>
    <recommendedName>
        <fullName evidence="5">Exonuclease domain-containing protein</fullName>
    </recommendedName>
</protein>
<dbReference type="KEGG" id="phet:94286750"/>
<feature type="compositionally biased region" description="Polar residues" evidence="4">
    <location>
        <begin position="544"/>
        <end position="569"/>
    </location>
</feature>
<dbReference type="InterPro" id="IPR013520">
    <property type="entry name" value="Ribonucl_H"/>
</dbReference>
<accession>A0A836HQB1</accession>
<evidence type="ECO:0000256" key="1">
    <source>
        <dbReference type="ARBA" id="ARBA00022722"/>
    </source>
</evidence>
<keyword evidence="1" id="KW-0540">Nuclease</keyword>
<dbReference type="FunFam" id="3.30.420.10:FF:000087">
    <property type="entry name" value="Exonuclease, putative"/>
    <property type="match status" value="1"/>
</dbReference>
<dbReference type="PANTHER" id="PTHR23044:SF61">
    <property type="entry name" value="3'-5' EXORIBONUCLEASE 1-RELATED"/>
    <property type="match status" value="1"/>
</dbReference>
<feature type="region of interest" description="Disordered" evidence="4">
    <location>
        <begin position="75"/>
        <end position="94"/>
    </location>
</feature>
<keyword evidence="2" id="KW-0378">Hydrolase</keyword>
<comment type="caution">
    <text evidence="6">The sequence shown here is derived from an EMBL/GenBank/DDBJ whole genome shotgun (WGS) entry which is preliminary data.</text>
</comment>
<feature type="region of interest" description="Disordered" evidence="4">
    <location>
        <begin position="601"/>
        <end position="650"/>
    </location>
</feature>
<dbReference type="OrthoDB" id="448399at2759"/>
<feature type="region of interest" description="Disordered" evidence="4">
    <location>
        <begin position="309"/>
        <end position="334"/>
    </location>
</feature>